<proteinExistence type="predicted"/>
<dbReference type="Proteomes" id="UP000829708">
    <property type="component" value="Chromosome"/>
</dbReference>
<reference evidence="2" key="1">
    <citation type="journal article" date="2024" name="J Bioinform Genom">
        <title>Complete genome sequence of the type strain bacterium Sphaerochaeta associata GLS2t (VKM B-2742)t.</title>
        <authorList>
            <person name="Troshina O.Y."/>
            <person name="Tepeeva A.N."/>
            <person name="Arzamasceva V.O."/>
            <person name="Whitman W.B."/>
            <person name="Varghese N."/>
            <person name="Shapiro N."/>
            <person name="Woyke T."/>
            <person name="Kripides N.C."/>
            <person name="Vasilenko O.V."/>
        </authorList>
    </citation>
    <scope>NUCLEOTIDE SEQUENCE [LARGE SCALE GENOMIC DNA]</scope>
    <source>
        <strain evidence="2">GLS2T</strain>
    </source>
</reference>
<dbReference type="EMBL" id="CP094929">
    <property type="protein sequence ID" value="UOM52021.1"/>
    <property type="molecule type" value="Genomic_DNA"/>
</dbReference>
<name>A0ABY4DCN5_9SPIR</name>
<accession>A0ABY4DCN5</accession>
<gene>
    <name evidence="1" type="ORF">MUG09_04415</name>
</gene>
<keyword evidence="2" id="KW-1185">Reference proteome</keyword>
<evidence type="ECO:0000313" key="1">
    <source>
        <dbReference type="EMBL" id="UOM52021.1"/>
    </source>
</evidence>
<organism evidence="1 2">
    <name type="scientific">Sphaerochaeta associata</name>
    <dbReference type="NCBI Taxonomy" id="1129264"/>
    <lineage>
        <taxon>Bacteria</taxon>
        <taxon>Pseudomonadati</taxon>
        <taxon>Spirochaetota</taxon>
        <taxon>Spirochaetia</taxon>
        <taxon>Spirochaetales</taxon>
        <taxon>Sphaerochaetaceae</taxon>
        <taxon>Sphaerochaeta</taxon>
    </lineage>
</organism>
<protein>
    <submittedName>
        <fullName evidence="1">Uncharacterized protein</fullName>
    </submittedName>
</protein>
<evidence type="ECO:0000313" key="2">
    <source>
        <dbReference type="Proteomes" id="UP000829708"/>
    </source>
</evidence>
<sequence>MADGNDAGLDFYKAVVITDSQRYLEPNAIQIRQHEFEVLQQHDFDIKQNFVRFLTKYCKQMKRIQNNPSIPIPAWCRYSALQYFHKELGI</sequence>